<dbReference type="GO" id="GO:0003995">
    <property type="term" value="F:acyl-CoA dehydrogenase activity"/>
    <property type="evidence" value="ECO:0007669"/>
    <property type="project" value="InterPro"/>
</dbReference>
<dbReference type="RefSeq" id="WP_133644314.1">
    <property type="nucleotide sequence ID" value="NZ_SNYI01000002.1"/>
</dbReference>
<keyword evidence="3" id="KW-1185">Reference proteome</keyword>
<protein>
    <submittedName>
        <fullName evidence="2">Acyl-CoA reductase LuxC</fullName>
    </submittedName>
</protein>
<evidence type="ECO:0000256" key="1">
    <source>
        <dbReference type="ARBA" id="ARBA00022857"/>
    </source>
</evidence>
<dbReference type="AlphaFoldDB" id="A0A4R6TPF0"/>
<dbReference type="Pfam" id="PF05893">
    <property type="entry name" value="LuxC"/>
    <property type="match status" value="1"/>
</dbReference>
<proteinExistence type="predicted"/>
<dbReference type="OrthoDB" id="1522941at2"/>
<dbReference type="SUPFAM" id="SSF53720">
    <property type="entry name" value="ALDH-like"/>
    <property type="match status" value="1"/>
</dbReference>
<evidence type="ECO:0000313" key="2">
    <source>
        <dbReference type="EMBL" id="TDQ31495.1"/>
    </source>
</evidence>
<name>A0A4R6TPF0_9FLAO</name>
<organism evidence="2 3">
    <name type="scientific">Zeaxanthinibacter enoshimensis</name>
    <dbReference type="NCBI Taxonomy" id="392009"/>
    <lineage>
        <taxon>Bacteria</taxon>
        <taxon>Pseudomonadati</taxon>
        <taxon>Bacteroidota</taxon>
        <taxon>Flavobacteriia</taxon>
        <taxon>Flavobacteriales</taxon>
        <taxon>Flavobacteriaceae</taxon>
        <taxon>Zeaxanthinibacter</taxon>
    </lineage>
</organism>
<evidence type="ECO:0000313" key="3">
    <source>
        <dbReference type="Proteomes" id="UP000295468"/>
    </source>
</evidence>
<dbReference type="InterPro" id="IPR016161">
    <property type="entry name" value="Ald_DH/histidinol_DH"/>
</dbReference>
<dbReference type="EMBL" id="SNYI01000002">
    <property type="protein sequence ID" value="TDQ31495.1"/>
    <property type="molecule type" value="Genomic_DNA"/>
</dbReference>
<gene>
    <name evidence="2" type="ORF">CLV82_2203</name>
</gene>
<sequence>MGDHSLRLKAFVKLGAFFREFISSVTQDKEHVISKDGWISEFQTAITLASQQNPWFTEEFQLQAIENWGEALKEESLQDWLAAYPRANGEPKRVALIMAGNIPLVGFHDFLSALITGNSVLVKLSSKDKILFPFIAKYLEDTEPSLKDAIEFTDGRLTDYDAVIATGSNNSARYFEYYFGGKPNIIRRNRNSVAILDGTESEEELKALGRDIFDYFGMGCRNVSKLYVPQNYQFDKFYESIECYSDVLNHTKYANNYDYNKAVYLMSEFPILDNGFLLLKEDSSYSSPIGTVFYERYRTKEELNIKLEQDKDQIQCIVSNSTAEGLPLGKAQSPGLSDYADGIDTVEFMLKITHK</sequence>
<accession>A0A4R6TPF0</accession>
<comment type="caution">
    <text evidence="2">The sequence shown here is derived from an EMBL/GenBank/DDBJ whole genome shotgun (WGS) entry which is preliminary data.</text>
</comment>
<keyword evidence="1" id="KW-0521">NADP</keyword>
<dbReference type="InterPro" id="IPR008670">
    <property type="entry name" value="CoA_reduct_LuxC"/>
</dbReference>
<dbReference type="Proteomes" id="UP000295468">
    <property type="component" value="Unassembled WGS sequence"/>
</dbReference>
<dbReference type="GO" id="GO:0008218">
    <property type="term" value="P:bioluminescence"/>
    <property type="evidence" value="ECO:0007669"/>
    <property type="project" value="InterPro"/>
</dbReference>
<reference evidence="2 3" key="1">
    <citation type="submission" date="2019-03" db="EMBL/GenBank/DDBJ databases">
        <title>Genomic Encyclopedia of Archaeal and Bacterial Type Strains, Phase II (KMG-II): from individual species to whole genera.</title>
        <authorList>
            <person name="Goeker M."/>
        </authorList>
    </citation>
    <scope>NUCLEOTIDE SEQUENCE [LARGE SCALE GENOMIC DNA]</scope>
    <source>
        <strain evidence="2 3">DSM 18435</strain>
    </source>
</reference>